<dbReference type="EMBL" id="KZ824945">
    <property type="protein sequence ID" value="RAH72114.1"/>
    <property type="molecule type" value="Genomic_DNA"/>
</dbReference>
<proteinExistence type="predicted"/>
<dbReference type="Proteomes" id="UP000249661">
    <property type="component" value="Unassembled WGS sequence"/>
</dbReference>
<evidence type="ECO:0000313" key="1">
    <source>
        <dbReference type="EMBL" id="RAH72114.1"/>
    </source>
</evidence>
<name>A0ACD1HEX5_9EURO</name>
<evidence type="ECO:0000313" key="2">
    <source>
        <dbReference type="Proteomes" id="UP000249661"/>
    </source>
</evidence>
<reference evidence="1" key="1">
    <citation type="submission" date="2018-02" db="EMBL/GenBank/DDBJ databases">
        <title>The genomes of Aspergillus section Nigri reveals drivers in fungal speciation.</title>
        <authorList>
            <consortium name="DOE Joint Genome Institute"/>
            <person name="Vesth T.C."/>
            <person name="Nybo J."/>
            <person name="Theobald S."/>
            <person name="Brandl J."/>
            <person name="Frisvad J.C."/>
            <person name="Nielsen K.F."/>
            <person name="Lyhne E.K."/>
            <person name="Kogle M.E."/>
            <person name="Kuo A."/>
            <person name="Riley R."/>
            <person name="Clum A."/>
            <person name="Nolan M."/>
            <person name="Lipzen A."/>
            <person name="Salamov A."/>
            <person name="Henrissat B."/>
            <person name="Wiebenga A."/>
            <person name="De vries R.P."/>
            <person name="Grigoriev I.V."/>
            <person name="Mortensen U.H."/>
            <person name="Andersen M.R."/>
            <person name="Baker S.E."/>
        </authorList>
    </citation>
    <scope>NUCLEOTIDE SEQUENCE</scope>
    <source>
        <strain evidence="1">CBS 121060</strain>
    </source>
</reference>
<accession>A0ACD1HEX5</accession>
<protein>
    <submittedName>
        <fullName evidence="1">DNA repair protein RAD1</fullName>
    </submittedName>
</protein>
<organism evidence="1 2">
    <name type="scientific">Aspergillus aculeatinus CBS 121060</name>
    <dbReference type="NCBI Taxonomy" id="1448322"/>
    <lineage>
        <taxon>Eukaryota</taxon>
        <taxon>Fungi</taxon>
        <taxon>Dikarya</taxon>
        <taxon>Ascomycota</taxon>
        <taxon>Pezizomycotina</taxon>
        <taxon>Eurotiomycetes</taxon>
        <taxon>Eurotiomycetidae</taxon>
        <taxon>Eurotiales</taxon>
        <taxon>Aspergillaceae</taxon>
        <taxon>Aspergillus</taxon>
        <taxon>Aspergillus subgen. Circumdati</taxon>
    </lineage>
</organism>
<gene>
    <name evidence="1" type="ORF">BO66DRAFT_370031</name>
</gene>
<keyword evidence="2" id="KW-1185">Reference proteome</keyword>
<sequence>MSLNQVWEAASASPYSPLIAKDSQFFVGFSLLLAAFILTGLFGLNRSFTSIALFGVPASLAFGFGAVYMICAVGVYLKTKKTKHISTPPFQNTMADVEPIFTAVSSNAHHLYTLLQCIGFAPKATVQLTPDGIRFSVEETRTVQGLAFLDKALFTSYTFNPPPPPPPPPPPAAARTPTDEHSDHDDTESPSTDDPTPYYPCFEVSLTALLETLKILGINDNSTSGGSGSSRAGSVQPAPSHSAFTTPALLLDRSCTLRYATEGSPLSITLTETGIQTTCELTTYEPEGGEIEIPLQRDAIIMKIIMRSAWLHNAITELAATDPTVLKISASATHEPFFALAGAGGSFSESSVEFSVENQPPTASGAAPREDNNDEGASRAKRARLAPTVTETFLVSPPSSASSGGSQHIRQDYRFKAVQKASRAMAVANKVSIRGDRQGVLSLQFMIESDVHAGTSGARLSARGGLAPVVSFVDFRFVPLLDDDAEVL</sequence>